<comment type="catalytic activity">
    <reaction evidence="8">
        <text>N(6)-tetradecanoyl-L-lysyl-[protein] + NAD(+) + H2O = 2''-O-tetradecanoyl-ADP-D-ribose + nicotinamide + L-lysyl-[protein]</text>
        <dbReference type="Rhea" id="RHEA:70567"/>
        <dbReference type="Rhea" id="RHEA-COMP:9752"/>
        <dbReference type="Rhea" id="RHEA-COMP:15437"/>
        <dbReference type="ChEBI" id="CHEBI:15377"/>
        <dbReference type="ChEBI" id="CHEBI:17154"/>
        <dbReference type="ChEBI" id="CHEBI:29969"/>
        <dbReference type="ChEBI" id="CHEBI:57540"/>
        <dbReference type="ChEBI" id="CHEBI:141129"/>
        <dbReference type="ChEBI" id="CHEBI:189674"/>
    </reaction>
    <physiologicalReaction direction="left-to-right" evidence="8">
        <dbReference type="Rhea" id="RHEA:70568"/>
    </physiologicalReaction>
</comment>
<feature type="binding site" evidence="10">
    <location>
        <position position="208"/>
    </location>
    <ligand>
        <name>Zn(2+)</name>
        <dbReference type="ChEBI" id="CHEBI:29105"/>
    </ligand>
</feature>
<accession>A0A9P0ECM0</accession>
<dbReference type="InterPro" id="IPR026591">
    <property type="entry name" value="Sirtuin_cat_small_dom_sf"/>
</dbReference>
<evidence type="ECO:0000256" key="1">
    <source>
        <dbReference type="ARBA" id="ARBA00001947"/>
    </source>
</evidence>
<dbReference type="CDD" id="cd01408">
    <property type="entry name" value="SIRT1"/>
    <property type="match status" value="1"/>
</dbReference>
<proteinExistence type="inferred from homology"/>
<feature type="compositionally biased region" description="Low complexity" evidence="11">
    <location>
        <begin position="40"/>
        <end position="49"/>
    </location>
</feature>
<feature type="compositionally biased region" description="Basic and acidic residues" evidence="11">
    <location>
        <begin position="1"/>
        <end position="22"/>
    </location>
</feature>
<evidence type="ECO:0000256" key="8">
    <source>
        <dbReference type="ARBA" id="ARBA00048905"/>
    </source>
</evidence>
<dbReference type="Proteomes" id="UP001152798">
    <property type="component" value="Chromosome 2"/>
</dbReference>
<dbReference type="OrthoDB" id="420264at2759"/>
<feature type="region of interest" description="Disordered" evidence="11">
    <location>
        <begin position="1"/>
        <end position="49"/>
    </location>
</feature>
<evidence type="ECO:0000256" key="5">
    <source>
        <dbReference type="ARBA" id="ARBA00022833"/>
    </source>
</evidence>
<dbReference type="EMBL" id="OV725078">
    <property type="protein sequence ID" value="CAH1392652.1"/>
    <property type="molecule type" value="Genomic_DNA"/>
</dbReference>
<feature type="domain" description="Deacetylase sirtuin-type" evidence="12">
    <location>
        <begin position="70"/>
        <end position="338"/>
    </location>
</feature>
<dbReference type="PANTHER" id="PTHR11085">
    <property type="entry name" value="NAD-DEPENDENT PROTEIN DEACYLASE SIRTUIN-5, MITOCHONDRIAL-RELATED"/>
    <property type="match status" value="1"/>
</dbReference>
<dbReference type="InterPro" id="IPR026590">
    <property type="entry name" value="Ssirtuin_cat_dom"/>
</dbReference>
<reference evidence="13" key="1">
    <citation type="submission" date="2022-01" db="EMBL/GenBank/DDBJ databases">
        <authorList>
            <person name="King R."/>
        </authorList>
    </citation>
    <scope>NUCLEOTIDE SEQUENCE</scope>
</reference>
<evidence type="ECO:0000313" key="14">
    <source>
        <dbReference type="Proteomes" id="UP001152798"/>
    </source>
</evidence>
<organism evidence="13 14">
    <name type="scientific">Nezara viridula</name>
    <name type="common">Southern green stink bug</name>
    <name type="synonym">Cimex viridulus</name>
    <dbReference type="NCBI Taxonomy" id="85310"/>
    <lineage>
        <taxon>Eukaryota</taxon>
        <taxon>Metazoa</taxon>
        <taxon>Ecdysozoa</taxon>
        <taxon>Arthropoda</taxon>
        <taxon>Hexapoda</taxon>
        <taxon>Insecta</taxon>
        <taxon>Pterygota</taxon>
        <taxon>Neoptera</taxon>
        <taxon>Paraneoptera</taxon>
        <taxon>Hemiptera</taxon>
        <taxon>Heteroptera</taxon>
        <taxon>Panheteroptera</taxon>
        <taxon>Pentatomomorpha</taxon>
        <taxon>Pentatomoidea</taxon>
        <taxon>Pentatomidae</taxon>
        <taxon>Pentatominae</taxon>
        <taxon>Nezara</taxon>
    </lineage>
</organism>
<keyword evidence="5 9" id="KW-0862">Zinc</keyword>
<dbReference type="Gene3D" id="3.40.50.1220">
    <property type="entry name" value="TPP-binding domain"/>
    <property type="match status" value="1"/>
</dbReference>
<protein>
    <recommendedName>
        <fullName evidence="9">NAD-dependent protein deacetylase</fullName>
        <ecNumber evidence="9">2.3.1.286</ecNumber>
    </recommendedName>
</protein>
<evidence type="ECO:0000256" key="9">
    <source>
        <dbReference type="PIRNR" id="PIRNR037938"/>
    </source>
</evidence>
<comment type="catalytic activity">
    <reaction evidence="9">
        <text>N(6)-acetyl-L-lysyl-[protein] + NAD(+) + H2O = 2''-O-acetyl-ADP-D-ribose + nicotinamide + L-lysyl-[protein]</text>
        <dbReference type="Rhea" id="RHEA:43636"/>
        <dbReference type="Rhea" id="RHEA-COMP:9752"/>
        <dbReference type="Rhea" id="RHEA-COMP:10731"/>
        <dbReference type="ChEBI" id="CHEBI:15377"/>
        <dbReference type="ChEBI" id="CHEBI:17154"/>
        <dbReference type="ChEBI" id="CHEBI:29969"/>
        <dbReference type="ChEBI" id="CHEBI:57540"/>
        <dbReference type="ChEBI" id="CHEBI:61930"/>
        <dbReference type="ChEBI" id="CHEBI:83767"/>
        <dbReference type="EC" id="2.3.1.286"/>
    </reaction>
</comment>
<dbReference type="PIRSF" id="PIRSF037938">
    <property type="entry name" value="SIR2_euk"/>
    <property type="match status" value="1"/>
</dbReference>
<sequence>MDSGTPRERSPESKTKSSEDSHNVATSNEADMAIREKPSSSKTSSMSTSGETDVVDALASQLQNISLPNQILSDLSMDGIVAYIRKKPCRNIVTMVGAGISTAAGIPDFRSPGTGIYHNLKKYNLPYPQAIFELAYFKEHPEPFYELASDLLPGEYRPTKSHFFIKLLEEKGVLLRHYTQNIDNLERLAGISEEKLIEAHGTFYKSHCLGCQNQYGFEWLKRQINRKRIPHCIHCNALVKPDIIFFGENLPRRFYQKMYSDFVECDLLIIMGSSLEVEPFASLALRPSKMCPRLMINLVPVGDNIEFLFGKSANDRDVLWIGDCDAGCQLLADKLGWGDDLIKLLATDETTYSSMERGTAETSC</sequence>
<dbReference type="GO" id="GO:0046872">
    <property type="term" value="F:metal ion binding"/>
    <property type="evidence" value="ECO:0007669"/>
    <property type="project" value="UniProtKB-KW"/>
</dbReference>
<feature type="active site" description="Proton acceptor" evidence="10">
    <location>
        <position position="200"/>
    </location>
</feature>
<dbReference type="PROSITE" id="PS50305">
    <property type="entry name" value="SIRTUIN"/>
    <property type="match status" value="1"/>
</dbReference>
<evidence type="ECO:0000256" key="6">
    <source>
        <dbReference type="ARBA" id="ARBA00023027"/>
    </source>
</evidence>
<dbReference type="InterPro" id="IPR017328">
    <property type="entry name" value="Sirtuin_class_I"/>
</dbReference>
<dbReference type="Pfam" id="PF02146">
    <property type="entry name" value="SIR2"/>
    <property type="match status" value="1"/>
</dbReference>
<dbReference type="Gene3D" id="3.30.1600.10">
    <property type="entry name" value="SIR2/SIRT2 'Small Domain"/>
    <property type="match status" value="1"/>
</dbReference>
<feature type="binding site" evidence="10">
    <location>
        <position position="211"/>
    </location>
    <ligand>
        <name>Zn(2+)</name>
        <dbReference type="ChEBI" id="CHEBI:29105"/>
    </ligand>
</feature>
<evidence type="ECO:0000256" key="10">
    <source>
        <dbReference type="PROSITE-ProRule" id="PRU00236"/>
    </source>
</evidence>
<evidence type="ECO:0000256" key="4">
    <source>
        <dbReference type="ARBA" id="ARBA00022723"/>
    </source>
</evidence>
<comment type="catalytic activity">
    <reaction evidence="7">
        <text>N(6)-hexadecanoyl-L-lysyl-[protein] + NAD(+) + H2O = 2''-O-hexadecanoyl-ADP-D-ribose + nicotinamide + L-lysyl-[protein]</text>
        <dbReference type="Rhea" id="RHEA:70563"/>
        <dbReference type="Rhea" id="RHEA-COMP:9752"/>
        <dbReference type="Rhea" id="RHEA-COMP:14175"/>
        <dbReference type="ChEBI" id="CHEBI:15377"/>
        <dbReference type="ChEBI" id="CHEBI:17154"/>
        <dbReference type="ChEBI" id="CHEBI:29969"/>
        <dbReference type="ChEBI" id="CHEBI:57540"/>
        <dbReference type="ChEBI" id="CHEBI:138936"/>
        <dbReference type="ChEBI" id="CHEBI:189673"/>
    </reaction>
    <physiologicalReaction direction="left-to-right" evidence="7">
        <dbReference type="Rhea" id="RHEA:70564"/>
    </physiologicalReaction>
</comment>
<dbReference type="InterPro" id="IPR003000">
    <property type="entry name" value="Sirtuin"/>
</dbReference>
<evidence type="ECO:0000256" key="11">
    <source>
        <dbReference type="SAM" id="MobiDB-lite"/>
    </source>
</evidence>
<gene>
    <name evidence="13" type="ORF">NEZAVI_LOCUS3433</name>
</gene>
<dbReference type="EC" id="2.3.1.286" evidence="9"/>
<keyword evidence="3 9" id="KW-0808">Transferase</keyword>
<keyword evidence="4 9" id="KW-0479">Metal-binding</keyword>
<dbReference type="GO" id="GO:0070403">
    <property type="term" value="F:NAD+ binding"/>
    <property type="evidence" value="ECO:0007669"/>
    <property type="project" value="InterPro"/>
</dbReference>
<evidence type="ECO:0000259" key="12">
    <source>
        <dbReference type="PROSITE" id="PS50305"/>
    </source>
</evidence>
<dbReference type="InterPro" id="IPR029035">
    <property type="entry name" value="DHS-like_NAD/FAD-binding_dom"/>
</dbReference>
<dbReference type="GO" id="GO:0017136">
    <property type="term" value="F:histone deacetylase activity, NAD-dependent"/>
    <property type="evidence" value="ECO:0007669"/>
    <property type="project" value="TreeGrafter"/>
</dbReference>
<comment type="similarity">
    <text evidence="2 9">Belongs to the sirtuin family. Class I subfamily.</text>
</comment>
<evidence type="ECO:0000256" key="2">
    <source>
        <dbReference type="ARBA" id="ARBA00006924"/>
    </source>
</evidence>
<dbReference type="PANTHER" id="PTHR11085:SF6">
    <property type="entry name" value="NAD-DEPENDENT PROTEIN DEACETYLASE SIRTUIN-2"/>
    <property type="match status" value="1"/>
</dbReference>
<keyword evidence="6 9" id="KW-0520">NAD</keyword>
<dbReference type="InterPro" id="IPR050134">
    <property type="entry name" value="NAD-dep_sirtuin_deacylases"/>
</dbReference>
<keyword evidence="14" id="KW-1185">Reference proteome</keyword>
<dbReference type="GO" id="GO:0005634">
    <property type="term" value="C:nucleus"/>
    <property type="evidence" value="ECO:0007669"/>
    <property type="project" value="TreeGrafter"/>
</dbReference>
<dbReference type="AlphaFoldDB" id="A0A9P0ECM0"/>
<dbReference type="SUPFAM" id="SSF52467">
    <property type="entry name" value="DHS-like NAD/FAD-binding domain"/>
    <property type="match status" value="1"/>
</dbReference>
<feature type="binding site" evidence="10">
    <location>
        <position position="235"/>
    </location>
    <ligand>
        <name>Zn(2+)</name>
        <dbReference type="ChEBI" id="CHEBI:29105"/>
    </ligand>
</feature>
<comment type="cofactor">
    <cofactor evidence="1 9">
        <name>Zn(2+)</name>
        <dbReference type="ChEBI" id="CHEBI:29105"/>
    </cofactor>
</comment>
<feature type="binding site" evidence="10">
    <location>
        <position position="232"/>
    </location>
    <ligand>
        <name>Zn(2+)</name>
        <dbReference type="ChEBI" id="CHEBI:29105"/>
    </ligand>
</feature>
<evidence type="ECO:0000256" key="3">
    <source>
        <dbReference type="ARBA" id="ARBA00022679"/>
    </source>
</evidence>
<evidence type="ECO:0000313" key="13">
    <source>
        <dbReference type="EMBL" id="CAH1392652.1"/>
    </source>
</evidence>
<evidence type="ECO:0000256" key="7">
    <source>
        <dbReference type="ARBA" id="ARBA00048378"/>
    </source>
</evidence>
<name>A0A9P0ECM0_NEZVI</name>